<evidence type="ECO:0000256" key="8">
    <source>
        <dbReference type="ARBA" id="ARBA00023065"/>
    </source>
</evidence>
<dbReference type="PANTHER" id="PTHR11410">
    <property type="entry name" value="ATP SYNTHASE SUBUNIT A"/>
    <property type="match status" value="1"/>
</dbReference>
<feature type="signal peptide" evidence="13">
    <location>
        <begin position="1"/>
        <end position="22"/>
    </location>
</feature>
<dbReference type="Pfam" id="PF00119">
    <property type="entry name" value="ATP-synt_A"/>
    <property type="match status" value="1"/>
</dbReference>
<reference evidence="14 15" key="1">
    <citation type="journal article" date="2017" name="Front. Microbiol.">
        <title>Labilibaculum manganireducens gen. nov., sp. nov. and Labilibaculum filiforme sp. nov., Novel Bacteroidetes Isolated from Subsurface Sediments of the Baltic Sea.</title>
        <authorList>
            <person name="Vandieken V."/>
            <person name="Marshall I.P."/>
            <person name="Niemann H."/>
            <person name="Engelen B."/>
            <person name="Cypionka H."/>
        </authorList>
    </citation>
    <scope>NUCLEOTIDE SEQUENCE [LARGE SCALE GENOMIC DNA]</scope>
    <source>
        <strain evidence="14 15">59.16B</strain>
    </source>
</reference>
<dbReference type="CDD" id="cd00310">
    <property type="entry name" value="ATP-synt_Fo_a_6"/>
    <property type="match status" value="1"/>
</dbReference>
<evidence type="ECO:0000256" key="13">
    <source>
        <dbReference type="SAM" id="SignalP"/>
    </source>
</evidence>
<dbReference type="PRINTS" id="PR00123">
    <property type="entry name" value="ATPASEA"/>
</dbReference>
<keyword evidence="9 11" id="KW-0472">Membrane</keyword>
<dbReference type="Proteomes" id="UP000233535">
    <property type="component" value="Unassembled WGS sequence"/>
</dbReference>
<dbReference type="PANTHER" id="PTHR11410:SF0">
    <property type="entry name" value="ATP SYNTHASE SUBUNIT A"/>
    <property type="match status" value="1"/>
</dbReference>
<feature type="transmembrane region" description="Helical" evidence="11">
    <location>
        <begin position="132"/>
        <end position="154"/>
    </location>
</feature>
<evidence type="ECO:0000256" key="9">
    <source>
        <dbReference type="ARBA" id="ARBA00023136"/>
    </source>
</evidence>
<keyword evidence="6 11" id="KW-0375">Hydrogen ion transport</keyword>
<dbReference type="GO" id="GO:0045259">
    <property type="term" value="C:proton-transporting ATP synthase complex"/>
    <property type="evidence" value="ECO:0007669"/>
    <property type="project" value="UniProtKB-KW"/>
</dbReference>
<feature type="transmembrane region" description="Helical" evidence="11">
    <location>
        <begin position="283"/>
        <end position="307"/>
    </location>
</feature>
<evidence type="ECO:0000256" key="2">
    <source>
        <dbReference type="ARBA" id="ARBA00006810"/>
    </source>
</evidence>
<feature type="transmembrane region" description="Helical" evidence="11">
    <location>
        <begin position="221"/>
        <end position="238"/>
    </location>
</feature>
<keyword evidence="10 11" id="KW-0066">ATP synthesis</keyword>
<dbReference type="OrthoDB" id="9809130at2"/>
<feature type="transmembrane region" description="Helical" evidence="11">
    <location>
        <begin position="195"/>
        <end position="215"/>
    </location>
</feature>
<comment type="function">
    <text evidence="11 12">Key component of the proton channel; it plays a direct role in the translocation of protons across the membrane.</text>
</comment>
<dbReference type="InterPro" id="IPR045083">
    <property type="entry name" value="ATP_synth_F0_asu_bact/mt"/>
</dbReference>
<evidence type="ECO:0000313" key="14">
    <source>
        <dbReference type="EMBL" id="PKQ63498.1"/>
    </source>
</evidence>
<keyword evidence="3 11" id="KW-0813">Transport</keyword>
<comment type="subcellular location">
    <subcellularLocation>
        <location evidence="11 12">Cell membrane</location>
        <topology evidence="11 12">Multi-pass membrane protein</topology>
    </subcellularLocation>
    <subcellularLocation>
        <location evidence="1">Membrane</location>
        <topology evidence="1">Multi-pass membrane protein</topology>
    </subcellularLocation>
</comment>
<dbReference type="AlphaFoldDB" id="A0A2N3HZJ8"/>
<evidence type="ECO:0000256" key="3">
    <source>
        <dbReference type="ARBA" id="ARBA00022448"/>
    </source>
</evidence>
<comment type="similarity">
    <text evidence="2 11 12">Belongs to the ATPase A chain family.</text>
</comment>
<evidence type="ECO:0000256" key="6">
    <source>
        <dbReference type="ARBA" id="ARBA00022781"/>
    </source>
</evidence>
<organism evidence="14 15">
    <name type="scientific">Labilibaculum filiforme</name>
    <dbReference type="NCBI Taxonomy" id="1940526"/>
    <lineage>
        <taxon>Bacteria</taxon>
        <taxon>Pseudomonadati</taxon>
        <taxon>Bacteroidota</taxon>
        <taxon>Bacteroidia</taxon>
        <taxon>Marinilabiliales</taxon>
        <taxon>Marinifilaceae</taxon>
        <taxon>Labilibaculum</taxon>
    </lineage>
</organism>
<dbReference type="GO" id="GO:0046933">
    <property type="term" value="F:proton-transporting ATP synthase activity, rotational mechanism"/>
    <property type="evidence" value="ECO:0007669"/>
    <property type="project" value="UniProtKB-UniRule"/>
</dbReference>
<protein>
    <recommendedName>
        <fullName evidence="11 12">ATP synthase subunit a</fullName>
    </recommendedName>
    <alternativeName>
        <fullName evidence="11">ATP synthase F0 sector subunit a</fullName>
    </alternativeName>
    <alternativeName>
        <fullName evidence="11">F-ATPase subunit 6</fullName>
    </alternativeName>
</protein>
<accession>A0A2N3HZJ8</accession>
<feature type="transmembrane region" description="Helical" evidence="11">
    <location>
        <begin position="314"/>
        <end position="332"/>
    </location>
</feature>
<keyword evidence="8 11" id="KW-0406">Ion transport</keyword>
<proteinExistence type="inferred from homology"/>
<keyword evidence="11" id="KW-1003">Cell membrane</keyword>
<feature type="chain" id="PRO_5014897742" description="ATP synthase subunit a" evidence="13">
    <location>
        <begin position="23"/>
        <end position="362"/>
    </location>
</feature>
<dbReference type="InterPro" id="IPR000568">
    <property type="entry name" value="ATP_synth_F0_asu"/>
</dbReference>
<comment type="caution">
    <text evidence="14">The sequence shown here is derived from an EMBL/GenBank/DDBJ whole genome shotgun (WGS) entry which is preliminary data.</text>
</comment>
<dbReference type="InterPro" id="IPR035908">
    <property type="entry name" value="F0_ATP_A_sf"/>
</dbReference>
<dbReference type="HAMAP" id="MF_01393">
    <property type="entry name" value="ATP_synth_a_bact"/>
    <property type="match status" value="1"/>
</dbReference>
<dbReference type="SUPFAM" id="SSF81336">
    <property type="entry name" value="F1F0 ATP synthase subunit A"/>
    <property type="match status" value="1"/>
</dbReference>
<evidence type="ECO:0000256" key="11">
    <source>
        <dbReference type="HAMAP-Rule" id="MF_01393"/>
    </source>
</evidence>
<dbReference type="Gene3D" id="1.20.120.220">
    <property type="entry name" value="ATP synthase, F0 complex, subunit A"/>
    <property type="match status" value="1"/>
</dbReference>
<keyword evidence="5 11" id="KW-0812">Transmembrane</keyword>
<feature type="transmembrane region" description="Helical" evidence="11">
    <location>
        <begin position="338"/>
        <end position="356"/>
    </location>
</feature>
<evidence type="ECO:0000256" key="4">
    <source>
        <dbReference type="ARBA" id="ARBA00022547"/>
    </source>
</evidence>
<evidence type="ECO:0000256" key="12">
    <source>
        <dbReference type="RuleBase" id="RU000483"/>
    </source>
</evidence>
<keyword evidence="4 11" id="KW-0138">CF(0)</keyword>
<keyword evidence="13" id="KW-0732">Signal</keyword>
<name>A0A2N3HZJ8_9BACT</name>
<dbReference type="NCBIfam" id="TIGR01131">
    <property type="entry name" value="ATP_synt_6_or_A"/>
    <property type="match status" value="1"/>
</dbReference>
<evidence type="ECO:0000256" key="5">
    <source>
        <dbReference type="ARBA" id="ARBA00022692"/>
    </source>
</evidence>
<evidence type="ECO:0000256" key="7">
    <source>
        <dbReference type="ARBA" id="ARBA00022989"/>
    </source>
</evidence>
<keyword evidence="15" id="KW-1185">Reference proteome</keyword>
<dbReference type="EMBL" id="MVDD01000005">
    <property type="protein sequence ID" value="PKQ63498.1"/>
    <property type="molecule type" value="Genomic_DNA"/>
</dbReference>
<dbReference type="RefSeq" id="WP_101261090.1">
    <property type="nucleotide sequence ID" value="NZ_MVDD01000005.1"/>
</dbReference>
<sequence>MKNIHRFLLVFFLAVSVSTVFASSDEHAEPASQETHEKEKFEPGSFIMDHIADAYDWHVFSIGDFHATMPLPVIVYSQSSGFHMFLSSNFHHGHASYKNFSIATEGEYRSKVVELVNGQEVRPFDISMTKNVVAMLISMAILLWVFISVAKAYTIRKGKAPKGMQSVMEPIILFVRDEVAKPAIGEKKYEKYMPYLLTIFFFIWLNNLMGMVPFLPGGANVTGNITITMVLALFTFAITSINANKSYWKHIVNTPGVPWWLKFPIPLMPLVEVMGVFTKPFVLMVRLFANITAGHMIVLAFVSLIFIFGQINTALGLGTSVVSVLFVVFMNLLELLVALIQAYVFTLLSALYFGMATEEEHH</sequence>
<evidence type="ECO:0000313" key="15">
    <source>
        <dbReference type="Proteomes" id="UP000233535"/>
    </source>
</evidence>
<dbReference type="GO" id="GO:0005886">
    <property type="term" value="C:plasma membrane"/>
    <property type="evidence" value="ECO:0007669"/>
    <property type="project" value="UniProtKB-SubCell"/>
</dbReference>
<keyword evidence="7 11" id="KW-1133">Transmembrane helix</keyword>
<evidence type="ECO:0000256" key="10">
    <source>
        <dbReference type="ARBA" id="ARBA00023310"/>
    </source>
</evidence>
<evidence type="ECO:0000256" key="1">
    <source>
        <dbReference type="ARBA" id="ARBA00004141"/>
    </source>
</evidence>
<gene>
    <name evidence="11" type="primary">atpB</name>
    <name evidence="14" type="ORF">BZG02_08990</name>
</gene>